<dbReference type="Proteomes" id="UP000199570">
    <property type="component" value="Unassembled WGS sequence"/>
</dbReference>
<keyword evidence="3" id="KW-1185">Reference proteome</keyword>
<proteinExistence type="predicted"/>
<organism evidence="2 3">
    <name type="scientific">Pseudomonas moorei</name>
    <dbReference type="NCBI Taxonomy" id="395599"/>
    <lineage>
        <taxon>Bacteria</taxon>
        <taxon>Pseudomonadati</taxon>
        <taxon>Pseudomonadota</taxon>
        <taxon>Gammaproteobacteria</taxon>
        <taxon>Pseudomonadales</taxon>
        <taxon>Pseudomonadaceae</taxon>
        <taxon>Pseudomonas</taxon>
    </lineage>
</organism>
<accession>A0A1H0XXY7</accession>
<evidence type="ECO:0000313" key="2">
    <source>
        <dbReference type="EMBL" id="SDQ07750.1"/>
    </source>
</evidence>
<dbReference type="EMBL" id="FNKJ01000002">
    <property type="protein sequence ID" value="SDQ07750.1"/>
    <property type="molecule type" value="Genomic_DNA"/>
</dbReference>
<gene>
    <name evidence="2" type="ORF">SAMN04490195_0266</name>
</gene>
<feature type="transmembrane region" description="Helical" evidence="1">
    <location>
        <begin position="30"/>
        <end position="51"/>
    </location>
</feature>
<sequence length="191" mass="22330">MLFLIGVWRLVCVQKIYISLLDILPGSVRLFFLLFLFVGLVVASIFMYGEIQEIPPLPERLVMEKAYLYRDVSQSRTTSSLYLRVGLGEDAYNYIIEASASDIQHLNLRKGKKLWVAVDSDRTKRFVWWIYDVDTNLLISRKDILLWIRSNNIECYFVLIGWSIILSYLLLIIVRNGIWNRVVAKGRAYEN</sequence>
<keyword evidence="1" id="KW-0812">Transmembrane</keyword>
<evidence type="ECO:0000256" key="1">
    <source>
        <dbReference type="SAM" id="Phobius"/>
    </source>
</evidence>
<name>A0A1H0XXY7_9PSED</name>
<keyword evidence="1" id="KW-1133">Transmembrane helix</keyword>
<dbReference type="AlphaFoldDB" id="A0A1H0XXY7"/>
<keyword evidence="1" id="KW-0472">Membrane</keyword>
<protein>
    <submittedName>
        <fullName evidence="2">Uncharacterized protein</fullName>
    </submittedName>
</protein>
<feature type="transmembrane region" description="Helical" evidence="1">
    <location>
        <begin position="155"/>
        <end position="174"/>
    </location>
</feature>
<reference evidence="3" key="1">
    <citation type="submission" date="2016-10" db="EMBL/GenBank/DDBJ databases">
        <authorList>
            <person name="Varghese N."/>
            <person name="Submissions S."/>
        </authorList>
    </citation>
    <scope>NUCLEOTIDE SEQUENCE [LARGE SCALE GENOMIC DNA]</scope>
    <source>
        <strain evidence="3">BS3775</strain>
    </source>
</reference>
<evidence type="ECO:0000313" key="3">
    <source>
        <dbReference type="Proteomes" id="UP000199570"/>
    </source>
</evidence>